<dbReference type="AlphaFoldDB" id="F5RB40"/>
<evidence type="ECO:0000313" key="2">
    <source>
        <dbReference type="Proteomes" id="UP000005019"/>
    </source>
</evidence>
<gene>
    <name evidence="1" type="ORF">METUNv1_01479</name>
</gene>
<name>F5RB40_METUF</name>
<comment type="caution">
    <text evidence="1">The sequence shown here is derived from an EMBL/GenBank/DDBJ whole genome shotgun (WGS) entry which is preliminary data.</text>
</comment>
<proteinExistence type="predicted"/>
<dbReference type="EMBL" id="AFHG01000042">
    <property type="protein sequence ID" value="EGK72176.1"/>
    <property type="molecule type" value="Genomic_DNA"/>
</dbReference>
<protein>
    <submittedName>
        <fullName evidence="1">Uncharacterized protein</fullName>
    </submittedName>
</protein>
<organism evidence="1 2">
    <name type="scientific">Methyloversatilis universalis (strain ATCC BAA-1314 / DSM 25237 / JCM 13912 / CCUG 52030 / FAM5)</name>
    <dbReference type="NCBI Taxonomy" id="1000565"/>
    <lineage>
        <taxon>Bacteria</taxon>
        <taxon>Pseudomonadati</taxon>
        <taxon>Pseudomonadota</taxon>
        <taxon>Betaproteobacteria</taxon>
        <taxon>Nitrosomonadales</taxon>
        <taxon>Sterolibacteriaceae</taxon>
        <taxon>Methyloversatilis</taxon>
    </lineage>
</organism>
<evidence type="ECO:0000313" key="1">
    <source>
        <dbReference type="EMBL" id="EGK72176.1"/>
    </source>
</evidence>
<keyword evidence="2" id="KW-1185">Reference proteome</keyword>
<dbReference type="Proteomes" id="UP000005019">
    <property type="component" value="Unassembled WGS sequence"/>
</dbReference>
<reference evidence="1 2" key="1">
    <citation type="journal article" date="2011" name="J. Bacteriol.">
        <title>Genome sequence of Methyloversatilis universalis FAM5T, a methylotrophic representative of the order Rhodocyclales.</title>
        <authorList>
            <person name="Kittichotirat W."/>
            <person name="Good N.M."/>
            <person name="Hall R."/>
            <person name="Bringel F."/>
            <person name="Lajus A."/>
            <person name="Medigue C."/>
            <person name="Smalley N.E."/>
            <person name="Beck D."/>
            <person name="Bumgarner R."/>
            <person name="Vuilleumier S."/>
            <person name="Kalyuzhnaya M.G."/>
        </authorList>
    </citation>
    <scope>NUCLEOTIDE SEQUENCE [LARGE SCALE GENOMIC DNA]</scope>
    <source>
        <strain evidence="2">ATCC BAA-1314 / JCM 13912 / FAM5</strain>
    </source>
</reference>
<sequence length="208" mass="23526">MCSNCGQEREVNEGGIVEVRQERNYAPHKNLMIIARDSEQACRPDPQGNPSPAWQSHAAVAMTFTALALEGLANTLGVALCPTWIDTYERKPLDDKFKAIRRLLGINIDWNKHPWSSLTNLIEFRHAMVHPKHELVVEGPFTAAAEHLPEFLDFPLSSVERAMTPENALLAIRTFDDIFDVLYQATPEHTRLAAFHDNTRSSRKLLRS</sequence>
<accession>F5RB40</accession>